<sequence>MHQLVMCLHPGFDFLHKPEGNEKYFGTKINLARRNISPYMDITEKNKSFKKREELSCGGREGRTLLHLLTFFGVPSAGNRNLILRS</sequence>
<reference evidence="1 2" key="1">
    <citation type="submission" date="2021-06" db="EMBL/GenBank/DDBJ databases">
        <title>Caerostris extrusa draft genome.</title>
        <authorList>
            <person name="Kono N."/>
            <person name="Arakawa K."/>
        </authorList>
    </citation>
    <scope>NUCLEOTIDE SEQUENCE [LARGE SCALE GENOMIC DNA]</scope>
</reference>
<comment type="caution">
    <text evidence="1">The sequence shown here is derived from an EMBL/GenBank/DDBJ whole genome shotgun (WGS) entry which is preliminary data.</text>
</comment>
<keyword evidence="2" id="KW-1185">Reference proteome</keyword>
<dbReference type="EMBL" id="BPLR01009423">
    <property type="protein sequence ID" value="GIY31746.1"/>
    <property type="molecule type" value="Genomic_DNA"/>
</dbReference>
<dbReference type="Proteomes" id="UP001054945">
    <property type="component" value="Unassembled WGS sequence"/>
</dbReference>
<accession>A0AAV4SEY2</accession>
<gene>
    <name evidence="1" type="ORF">CEXT_339941</name>
</gene>
<name>A0AAV4SEY2_CAEEX</name>
<evidence type="ECO:0000313" key="2">
    <source>
        <dbReference type="Proteomes" id="UP001054945"/>
    </source>
</evidence>
<dbReference type="AlphaFoldDB" id="A0AAV4SEY2"/>
<organism evidence="1 2">
    <name type="scientific">Caerostris extrusa</name>
    <name type="common">Bark spider</name>
    <name type="synonym">Caerostris bankana</name>
    <dbReference type="NCBI Taxonomy" id="172846"/>
    <lineage>
        <taxon>Eukaryota</taxon>
        <taxon>Metazoa</taxon>
        <taxon>Ecdysozoa</taxon>
        <taxon>Arthropoda</taxon>
        <taxon>Chelicerata</taxon>
        <taxon>Arachnida</taxon>
        <taxon>Araneae</taxon>
        <taxon>Araneomorphae</taxon>
        <taxon>Entelegynae</taxon>
        <taxon>Araneoidea</taxon>
        <taxon>Araneidae</taxon>
        <taxon>Caerostris</taxon>
    </lineage>
</organism>
<protein>
    <submittedName>
        <fullName evidence="1">Uncharacterized protein</fullName>
    </submittedName>
</protein>
<proteinExistence type="predicted"/>
<evidence type="ECO:0000313" key="1">
    <source>
        <dbReference type="EMBL" id="GIY31746.1"/>
    </source>
</evidence>